<evidence type="ECO:0000313" key="3">
    <source>
        <dbReference type="Proteomes" id="UP001595851"/>
    </source>
</evidence>
<organism evidence="2 3">
    <name type="scientific">Nonomuraea purpurea</name>
    <dbReference type="NCBI Taxonomy" id="1849276"/>
    <lineage>
        <taxon>Bacteria</taxon>
        <taxon>Bacillati</taxon>
        <taxon>Actinomycetota</taxon>
        <taxon>Actinomycetes</taxon>
        <taxon>Streptosporangiales</taxon>
        <taxon>Streptosporangiaceae</taxon>
        <taxon>Nonomuraea</taxon>
    </lineage>
</organism>
<dbReference type="Proteomes" id="UP001595851">
    <property type="component" value="Unassembled WGS sequence"/>
</dbReference>
<dbReference type="Gene3D" id="2.60.40.10">
    <property type="entry name" value="Immunoglobulins"/>
    <property type="match status" value="1"/>
</dbReference>
<dbReference type="EMBL" id="JBHSBI010000052">
    <property type="protein sequence ID" value="MFC4015930.1"/>
    <property type="molecule type" value="Genomic_DNA"/>
</dbReference>
<dbReference type="RefSeq" id="WP_379535730.1">
    <property type="nucleotide sequence ID" value="NZ_JBHSBI010000052.1"/>
</dbReference>
<dbReference type="Pfam" id="PF05345">
    <property type="entry name" value="He_PIG"/>
    <property type="match status" value="1"/>
</dbReference>
<evidence type="ECO:0000313" key="2">
    <source>
        <dbReference type="EMBL" id="MFC4015930.1"/>
    </source>
</evidence>
<feature type="signal peptide" evidence="1">
    <location>
        <begin position="1"/>
        <end position="25"/>
    </location>
</feature>
<protein>
    <submittedName>
        <fullName evidence="2">Ig domain-containing protein</fullName>
    </submittedName>
</protein>
<evidence type="ECO:0000256" key="1">
    <source>
        <dbReference type="SAM" id="SignalP"/>
    </source>
</evidence>
<keyword evidence="1" id="KW-0732">Signal</keyword>
<comment type="caution">
    <text evidence="2">The sequence shown here is derived from an EMBL/GenBank/DDBJ whole genome shotgun (WGS) entry which is preliminary data.</text>
</comment>
<feature type="chain" id="PRO_5045219805" evidence="1">
    <location>
        <begin position="26"/>
        <end position="500"/>
    </location>
</feature>
<dbReference type="SUPFAM" id="SSF49313">
    <property type="entry name" value="Cadherin-like"/>
    <property type="match status" value="1"/>
</dbReference>
<keyword evidence="3" id="KW-1185">Reference proteome</keyword>
<sequence length="500" mass="55560">MRKIATVAALTALAGALSFPSPSLAARRDAPALEVYDIFFRKVNDYGVQLVDWQGYLANPYVELTVRAPKIPGVQYPLTVDLQAKGTSRLMFNMPSELTAAGATKSFTLTGPADRETVRLAIHSKQGAGRDELHQWIMKTTDAAGATLTQTMPIRVQQDEKTPLKPTIPIDFDYRYDTITGYFKDPGVRKAAEAAVRNWFAFFDLEPFDTVAAGDEVNRLPGDDWQNEVEAANAKPYNGMYVFFRGIQTPYSTGYPTINGKFHTRNGKPTPYHRSTSMILEYDEQLMKLFTSLKDEDWYKTDLGQVIDVQGLVMHEYGHAVAFHSDWKGMADYVASKGKDDQDVIDYQGYPVPLDTSYHVPGDDPYWDRISGQSGGWRHVFPTRRWELTKLSLLIAENAGWKLNRKLTPFLKPSIETAAVPSAKAGTAYEQRLKAKGGVPFYDWQVTGGALPPGLTLDRFTGAITGTPTTAGTYEFTVQLRDYAKLSAPVTREYGLGVGA</sequence>
<gene>
    <name evidence="2" type="ORF">ACFOY2_52575</name>
</gene>
<reference evidence="3" key="1">
    <citation type="journal article" date="2019" name="Int. J. Syst. Evol. Microbiol.">
        <title>The Global Catalogue of Microorganisms (GCM) 10K type strain sequencing project: providing services to taxonomists for standard genome sequencing and annotation.</title>
        <authorList>
            <consortium name="The Broad Institute Genomics Platform"/>
            <consortium name="The Broad Institute Genome Sequencing Center for Infectious Disease"/>
            <person name="Wu L."/>
            <person name="Ma J."/>
        </authorList>
    </citation>
    <scope>NUCLEOTIDE SEQUENCE [LARGE SCALE GENOMIC DNA]</scope>
    <source>
        <strain evidence="3">TBRC 1276</strain>
    </source>
</reference>
<name>A0ABV8GSZ3_9ACTN</name>
<dbReference type="InterPro" id="IPR015919">
    <property type="entry name" value="Cadherin-like_sf"/>
</dbReference>
<accession>A0ABV8GSZ3</accession>
<proteinExistence type="predicted"/>
<dbReference type="InterPro" id="IPR013783">
    <property type="entry name" value="Ig-like_fold"/>
</dbReference>